<dbReference type="InterPro" id="IPR047115">
    <property type="entry name" value="ARSB"/>
</dbReference>
<dbReference type="CDD" id="cd16029">
    <property type="entry name" value="4-S"/>
    <property type="match status" value="1"/>
</dbReference>
<dbReference type="PANTHER" id="PTHR10342">
    <property type="entry name" value="ARYLSULFATASE"/>
    <property type="match status" value="1"/>
</dbReference>
<dbReference type="PANTHER" id="PTHR10342:SF274">
    <property type="entry name" value="ARYLSULFATASE B"/>
    <property type="match status" value="1"/>
</dbReference>
<evidence type="ECO:0000313" key="9">
    <source>
        <dbReference type="EMBL" id="CAH3024851.1"/>
    </source>
</evidence>
<keyword evidence="5" id="KW-0106">Calcium</keyword>
<evidence type="ECO:0000256" key="2">
    <source>
        <dbReference type="ARBA" id="ARBA00008779"/>
    </source>
</evidence>
<evidence type="ECO:0000256" key="4">
    <source>
        <dbReference type="ARBA" id="ARBA00022801"/>
    </source>
</evidence>
<protein>
    <recommendedName>
        <fullName evidence="8">Sulfatase N-terminal domain-containing protein</fullName>
    </recommendedName>
</protein>
<keyword evidence="6" id="KW-0325">Glycoprotein</keyword>
<keyword evidence="10" id="KW-1185">Reference proteome</keyword>
<feature type="chain" id="PRO_5046806923" description="Sulfatase N-terminal domain-containing protein" evidence="7">
    <location>
        <begin position="22"/>
        <end position="504"/>
    </location>
</feature>
<dbReference type="Gene3D" id="3.40.720.10">
    <property type="entry name" value="Alkaline Phosphatase, subunit A"/>
    <property type="match status" value="1"/>
</dbReference>
<sequence>MWMSHFALFFAISCALRFTKGIGSSKLPNILLMLADDLGWYDVGFHNPKIQTPHIDKLAKDGVILDNYYVQPVCTPTRGALMTGRYPIHTGLQHDVIHPEDPYGLPLDFDLLPQKLKEVGYSTHLVGKWHLGFYKWPYVPTKRGFDTAYGFWDGAEDHFDHSRDGVVDFRDNLEPVFDLNGTYATNAYVDRVEKILQAHDSSQPLFMHMAFQNVHAPIQAPEKYIKKYDFITNKTRRVHAAMADILDEAVGNITDAFRKAGLWNNTLLIFSTDNGGLPYYGGYNWPLRGEKMTLWEGGVRGIGFVHGNRLARKGVTCKELLHVTDWYPTILGLAGVSENQESPIPLDGFDVWETISLGKPSPRTEILLNIDEPGEVPPGPGILGGYTGIALRMGEMKLLMQVPNVTWFKPPEIGGKPDKELPLDAVLELPNVDAVDKVVVALYNISADPEERDELSAKLPDVVTKMQMRVNDYRRSSVRPLYKKSDPDALKTARKNGIWGPWRE</sequence>
<dbReference type="Gene3D" id="3.30.1120.10">
    <property type="match status" value="1"/>
</dbReference>
<dbReference type="InterPro" id="IPR000917">
    <property type="entry name" value="Sulfatase_N"/>
</dbReference>
<dbReference type="EMBL" id="CALNXI010000324">
    <property type="protein sequence ID" value="CAH3024851.1"/>
    <property type="molecule type" value="Genomic_DNA"/>
</dbReference>
<dbReference type="Proteomes" id="UP001159427">
    <property type="component" value="Unassembled WGS sequence"/>
</dbReference>
<keyword evidence="4" id="KW-0378">Hydrolase</keyword>
<comment type="cofactor">
    <cofactor evidence="1">
        <name>Ca(2+)</name>
        <dbReference type="ChEBI" id="CHEBI:29108"/>
    </cofactor>
</comment>
<dbReference type="PROSITE" id="PS00523">
    <property type="entry name" value="SULFATASE_1"/>
    <property type="match status" value="1"/>
</dbReference>
<accession>A0ABN8M5X0</accession>
<gene>
    <name evidence="9" type="ORF">PEVE_00024258</name>
</gene>
<reference evidence="9 10" key="1">
    <citation type="submission" date="2022-05" db="EMBL/GenBank/DDBJ databases">
        <authorList>
            <consortium name="Genoscope - CEA"/>
            <person name="William W."/>
        </authorList>
    </citation>
    <scope>NUCLEOTIDE SEQUENCE [LARGE SCALE GENOMIC DNA]</scope>
</reference>
<keyword evidence="3" id="KW-0479">Metal-binding</keyword>
<dbReference type="InterPro" id="IPR017850">
    <property type="entry name" value="Alkaline_phosphatase_core_sf"/>
</dbReference>
<feature type="domain" description="Sulfatase N-terminal" evidence="8">
    <location>
        <begin position="28"/>
        <end position="336"/>
    </location>
</feature>
<dbReference type="InterPro" id="IPR024607">
    <property type="entry name" value="Sulfatase_CS"/>
</dbReference>
<proteinExistence type="inferred from homology"/>
<evidence type="ECO:0000259" key="8">
    <source>
        <dbReference type="Pfam" id="PF00884"/>
    </source>
</evidence>
<dbReference type="PROSITE" id="PS00149">
    <property type="entry name" value="SULFATASE_2"/>
    <property type="match status" value="1"/>
</dbReference>
<evidence type="ECO:0000256" key="7">
    <source>
        <dbReference type="SAM" id="SignalP"/>
    </source>
</evidence>
<evidence type="ECO:0000256" key="5">
    <source>
        <dbReference type="ARBA" id="ARBA00022837"/>
    </source>
</evidence>
<evidence type="ECO:0000313" key="10">
    <source>
        <dbReference type="Proteomes" id="UP001159427"/>
    </source>
</evidence>
<comment type="similarity">
    <text evidence="2">Belongs to the sulfatase family.</text>
</comment>
<keyword evidence="7" id="KW-0732">Signal</keyword>
<evidence type="ECO:0000256" key="1">
    <source>
        <dbReference type="ARBA" id="ARBA00001913"/>
    </source>
</evidence>
<organism evidence="9 10">
    <name type="scientific">Porites evermanni</name>
    <dbReference type="NCBI Taxonomy" id="104178"/>
    <lineage>
        <taxon>Eukaryota</taxon>
        <taxon>Metazoa</taxon>
        <taxon>Cnidaria</taxon>
        <taxon>Anthozoa</taxon>
        <taxon>Hexacorallia</taxon>
        <taxon>Scleractinia</taxon>
        <taxon>Fungiina</taxon>
        <taxon>Poritidae</taxon>
        <taxon>Porites</taxon>
    </lineage>
</organism>
<evidence type="ECO:0000256" key="3">
    <source>
        <dbReference type="ARBA" id="ARBA00022723"/>
    </source>
</evidence>
<evidence type="ECO:0000256" key="6">
    <source>
        <dbReference type="ARBA" id="ARBA00023180"/>
    </source>
</evidence>
<dbReference type="Pfam" id="PF00884">
    <property type="entry name" value="Sulfatase"/>
    <property type="match status" value="1"/>
</dbReference>
<comment type="caution">
    <text evidence="9">The sequence shown here is derived from an EMBL/GenBank/DDBJ whole genome shotgun (WGS) entry which is preliminary data.</text>
</comment>
<name>A0ABN8M5X0_9CNID</name>
<dbReference type="SUPFAM" id="SSF53649">
    <property type="entry name" value="Alkaline phosphatase-like"/>
    <property type="match status" value="1"/>
</dbReference>
<feature type="signal peptide" evidence="7">
    <location>
        <begin position="1"/>
        <end position="21"/>
    </location>
</feature>